<dbReference type="AlphaFoldDB" id="A0A914YZP6"/>
<accession>A0A914YZP6</accession>
<keyword evidence="2" id="KW-1185">Reference proteome</keyword>
<dbReference type="Gene3D" id="2.30.42.10">
    <property type="match status" value="1"/>
</dbReference>
<proteinExistence type="predicted"/>
<dbReference type="PROSITE" id="PS50106">
    <property type="entry name" value="PDZ"/>
    <property type="match status" value="1"/>
</dbReference>
<feature type="domain" description="PDZ" evidence="1">
    <location>
        <begin position="8"/>
        <end position="83"/>
    </location>
</feature>
<sequence>MASVEMVTVRMSRGDIRTPWGFEIIPPCTVTKIIGSSLADRAGLHNGDHIDELQGIQGLSYESALNLLQSASHEIELVVLRDPTIASSTARLWKPHVTVDKMPINNFQGYPNISPQQQNAPQTFSSTYKTDYSASISPSVKVSLEHQPVVSLKPIDYGLSPL</sequence>
<evidence type="ECO:0000313" key="3">
    <source>
        <dbReference type="WBParaSite" id="PSU_v2.g5574.t1"/>
    </source>
</evidence>
<dbReference type="WBParaSite" id="PSU_v2.g5574.t1">
    <property type="protein sequence ID" value="PSU_v2.g5574.t1"/>
    <property type="gene ID" value="PSU_v2.g5574"/>
</dbReference>
<dbReference type="InterPro" id="IPR001478">
    <property type="entry name" value="PDZ"/>
</dbReference>
<dbReference type="SUPFAM" id="SSF50156">
    <property type="entry name" value="PDZ domain-like"/>
    <property type="match status" value="1"/>
</dbReference>
<organism evidence="2 3">
    <name type="scientific">Panagrolaimus superbus</name>
    <dbReference type="NCBI Taxonomy" id="310955"/>
    <lineage>
        <taxon>Eukaryota</taxon>
        <taxon>Metazoa</taxon>
        <taxon>Ecdysozoa</taxon>
        <taxon>Nematoda</taxon>
        <taxon>Chromadorea</taxon>
        <taxon>Rhabditida</taxon>
        <taxon>Tylenchina</taxon>
        <taxon>Panagrolaimomorpha</taxon>
        <taxon>Panagrolaimoidea</taxon>
        <taxon>Panagrolaimidae</taxon>
        <taxon>Panagrolaimus</taxon>
    </lineage>
</organism>
<dbReference type="SMART" id="SM00228">
    <property type="entry name" value="PDZ"/>
    <property type="match status" value="1"/>
</dbReference>
<evidence type="ECO:0000259" key="1">
    <source>
        <dbReference type="PROSITE" id="PS50106"/>
    </source>
</evidence>
<name>A0A914YZP6_9BILA</name>
<protein>
    <submittedName>
        <fullName evidence="3">PDZ domain-containing protein</fullName>
    </submittedName>
</protein>
<evidence type="ECO:0000313" key="2">
    <source>
        <dbReference type="Proteomes" id="UP000887577"/>
    </source>
</evidence>
<reference evidence="3" key="1">
    <citation type="submission" date="2022-11" db="UniProtKB">
        <authorList>
            <consortium name="WormBaseParasite"/>
        </authorList>
    </citation>
    <scope>IDENTIFICATION</scope>
</reference>
<dbReference type="Proteomes" id="UP000887577">
    <property type="component" value="Unplaced"/>
</dbReference>
<dbReference type="InterPro" id="IPR036034">
    <property type="entry name" value="PDZ_sf"/>
</dbReference>